<reference evidence="2 3" key="1">
    <citation type="submission" date="2019-12" db="EMBL/GenBank/DDBJ databases">
        <title>Novel species isolated from a subtropical stream in China.</title>
        <authorList>
            <person name="Lu H."/>
        </authorList>
    </citation>
    <scope>NUCLEOTIDE SEQUENCE [LARGE SCALE GENOMIC DNA]</scope>
    <source>
        <strain evidence="2 3">FT134W</strain>
    </source>
</reference>
<protein>
    <recommendedName>
        <fullName evidence="1">T6SS Phospholipase effector Tle1-like catalytic domain-containing protein</fullName>
    </recommendedName>
</protein>
<dbReference type="PANTHER" id="PTHR33840">
    <property type="match status" value="1"/>
</dbReference>
<organism evidence="2 3">
    <name type="scientific">Duganella margarita</name>
    <dbReference type="NCBI Taxonomy" id="2692170"/>
    <lineage>
        <taxon>Bacteria</taxon>
        <taxon>Pseudomonadati</taxon>
        <taxon>Pseudomonadota</taxon>
        <taxon>Betaproteobacteria</taxon>
        <taxon>Burkholderiales</taxon>
        <taxon>Oxalobacteraceae</taxon>
        <taxon>Telluria group</taxon>
        <taxon>Duganella</taxon>
    </lineage>
</organism>
<gene>
    <name evidence="2" type="ORF">GTP56_10735</name>
</gene>
<dbReference type="RefSeq" id="WP_161050083.1">
    <property type="nucleotide sequence ID" value="NZ_WWCR01000009.1"/>
</dbReference>
<feature type="domain" description="T6SS Phospholipase effector Tle1-like catalytic" evidence="1">
    <location>
        <begin position="282"/>
        <end position="409"/>
    </location>
</feature>
<dbReference type="AlphaFoldDB" id="A0A7X4GZQ7"/>
<dbReference type="PANTHER" id="PTHR33840:SF1">
    <property type="entry name" value="TLE1 PHOSPHOLIPASE DOMAIN-CONTAINING PROTEIN"/>
    <property type="match status" value="1"/>
</dbReference>
<evidence type="ECO:0000313" key="3">
    <source>
        <dbReference type="Proteomes" id="UP000469734"/>
    </source>
</evidence>
<dbReference type="EMBL" id="WWCR01000009">
    <property type="protein sequence ID" value="MYM72673.1"/>
    <property type="molecule type" value="Genomic_DNA"/>
</dbReference>
<dbReference type="Pfam" id="PF09994">
    <property type="entry name" value="T6SS_Tle1-like_cat"/>
    <property type="match status" value="1"/>
</dbReference>
<proteinExistence type="predicted"/>
<evidence type="ECO:0000259" key="1">
    <source>
        <dbReference type="Pfam" id="PF09994"/>
    </source>
</evidence>
<evidence type="ECO:0000313" key="2">
    <source>
        <dbReference type="EMBL" id="MYM72673.1"/>
    </source>
</evidence>
<sequence>MSAKLCPAVPENFSDPAVNEIFFSDRDRETLKDFAEREDSKACTSNLFFGFFFDGTKNNYVQGLEAGNQSNVARLYDCFPGQSVPGVLPDTVEWATNKDSYKNFYRMYISGVASPFIQIGDTGQGRDKDRGAAFGALGEDRIKWALIQAMNNVHRFFHNGTPLFQTTEIKSLLDSIELTKWQRWRVGDRHIRADDDREERGKNTRKVFEELLQRLHKQVEMHWVDPATGKPKKTDPARVQTIYVSVFGFSRGAAQARAFANWFMSLCSLDAYLTKSADSHTLGGFKVEFDFLGLFDTVASVGIANTLGDSLLLSKFDGHGAWADAEDSLRVQNGIRCLHLVSAHEVRRSFPLDSISVKDSVPDNSEEIVFPGVHSDLGSGYCPGEQGRGMDPKGSDMLARIPLLYMYREARLAGVPLKLDMAADWVKEKFQVTMPTINALNAYLATCKEQKGTLTNIMREQGKRQILWHCARRAHTALPLEQTKSFLRATNFDKNDLHSANIEFEDEIKDFEKWLAKKGKNFIAKSQKPGFGNSYLNEWEEIATWWNNGEKLDSAALDFFDNYVHDSHAWFKLKDEFPDNETDFKKRLVEWEQRRRAAIVRSRQLQSHAVRGNQISETPEQIDRLTPEERIAAQEYAETGEIPRMMTSGREAETFLTLTLRGGYLRYRKVYSGADNFLISRHEHRRDSSLPEEAIA</sequence>
<name>A0A7X4GZQ7_9BURK</name>
<accession>A0A7X4GZQ7</accession>
<dbReference type="InterPro" id="IPR018712">
    <property type="entry name" value="Tle1-like_cat"/>
</dbReference>
<comment type="caution">
    <text evidence="2">The sequence shown here is derived from an EMBL/GenBank/DDBJ whole genome shotgun (WGS) entry which is preliminary data.</text>
</comment>
<dbReference type="Proteomes" id="UP000469734">
    <property type="component" value="Unassembled WGS sequence"/>
</dbReference>